<protein>
    <recommendedName>
        <fullName evidence="1">F-box domain-containing protein</fullName>
    </recommendedName>
</protein>
<gene>
    <name evidence="2" type="ORF">PVAP13_5KG387200</name>
</gene>
<keyword evidence="3" id="KW-1185">Reference proteome</keyword>
<dbReference type="Gene3D" id="1.20.1280.50">
    <property type="match status" value="1"/>
</dbReference>
<dbReference type="SUPFAM" id="SSF81383">
    <property type="entry name" value="F-box domain"/>
    <property type="match status" value="1"/>
</dbReference>
<evidence type="ECO:0000313" key="3">
    <source>
        <dbReference type="Proteomes" id="UP000823388"/>
    </source>
</evidence>
<comment type="caution">
    <text evidence="2">The sequence shown here is derived from an EMBL/GenBank/DDBJ whole genome shotgun (WGS) entry which is preliminary data.</text>
</comment>
<organism evidence="2 3">
    <name type="scientific">Panicum virgatum</name>
    <name type="common">Blackwell switchgrass</name>
    <dbReference type="NCBI Taxonomy" id="38727"/>
    <lineage>
        <taxon>Eukaryota</taxon>
        <taxon>Viridiplantae</taxon>
        <taxon>Streptophyta</taxon>
        <taxon>Embryophyta</taxon>
        <taxon>Tracheophyta</taxon>
        <taxon>Spermatophyta</taxon>
        <taxon>Magnoliopsida</taxon>
        <taxon>Liliopsida</taxon>
        <taxon>Poales</taxon>
        <taxon>Poaceae</taxon>
        <taxon>PACMAD clade</taxon>
        <taxon>Panicoideae</taxon>
        <taxon>Panicodae</taxon>
        <taxon>Paniceae</taxon>
        <taxon>Panicinae</taxon>
        <taxon>Panicum</taxon>
        <taxon>Panicum sect. Hiantes</taxon>
    </lineage>
</organism>
<dbReference type="SMART" id="SM00256">
    <property type="entry name" value="FBOX"/>
    <property type="match status" value="1"/>
</dbReference>
<dbReference type="AlphaFoldDB" id="A0A8T0SLA6"/>
<dbReference type="InterPro" id="IPR001810">
    <property type="entry name" value="F-box_dom"/>
</dbReference>
<proteinExistence type="predicted"/>
<feature type="domain" description="F-box" evidence="1">
    <location>
        <begin position="25"/>
        <end position="66"/>
    </location>
</feature>
<dbReference type="InterPro" id="IPR036047">
    <property type="entry name" value="F-box-like_dom_sf"/>
</dbReference>
<evidence type="ECO:0000313" key="2">
    <source>
        <dbReference type="EMBL" id="KAG2598927.1"/>
    </source>
</evidence>
<sequence length="383" mass="43298">MTGVPKNRRQRRRSKARRAPPIHKLGEDLLLEIFLRLPSLATLVRAALTCRAWRRAVASSPSFRRRFRALHPPPLLGLFFEAPGPVHTPNTPGFPTFVPARRRDRDLTAAVRGGDFFLTSLEDLPDEGPCWNMVDCCRGCVLLMNWDDGSLVVFNPLTRRIEDVFDLSPEDLFDGSRGHYAQVYPQLLFSDEDPASFRVVLLAHDERRIRAAVFSSDTWEWLLLPWVDVPASSGDDECWIKYERGMQANGFLYWVYEDQRYLVSLNTATMEFCVTELPHFLRDSSFHLGETKDGATCIVYSDQLNVGVLMPTRDDGMEKWVLDRVVPLDRELERVLRVGLANVTVPNQLVANHNDLSVLAVQDGYVYKRAIGVLADAAGPASG</sequence>
<accession>A0A8T0SLA6</accession>
<dbReference type="Pfam" id="PF12937">
    <property type="entry name" value="F-box-like"/>
    <property type="match status" value="1"/>
</dbReference>
<dbReference type="PANTHER" id="PTHR33207">
    <property type="entry name" value="F-BOX DOMAIN CONTAINING PROTEIN-RELATED"/>
    <property type="match status" value="1"/>
</dbReference>
<dbReference type="EMBL" id="CM029045">
    <property type="protein sequence ID" value="KAG2598927.1"/>
    <property type="molecule type" value="Genomic_DNA"/>
</dbReference>
<evidence type="ECO:0000259" key="1">
    <source>
        <dbReference type="SMART" id="SM00256"/>
    </source>
</evidence>
<reference evidence="2" key="1">
    <citation type="submission" date="2020-05" db="EMBL/GenBank/DDBJ databases">
        <title>WGS assembly of Panicum virgatum.</title>
        <authorList>
            <person name="Lovell J.T."/>
            <person name="Jenkins J."/>
            <person name="Shu S."/>
            <person name="Juenger T.E."/>
            <person name="Schmutz J."/>
        </authorList>
    </citation>
    <scope>NUCLEOTIDE SEQUENCE</scope>
    <source>
        <strain evidence="2">AP13</strain>
    </source>
</reference>
<dbReference type="Proteomes" id="UP000823388">
    <property type="component" value="Chromosome 5K"/>
</dbReference>
<name>A0A8T0SLA6_PANVG</name>
<dbReference type="CDD" id="cd09917">
    <property type="entry name" value="F-box_SF"/>
    <property type="match status" value="1"/>
</dbReference>